<dbReference type="Proteomes" id="UP000019131">
    <property type="component" value="Unassembled WGS sequence"/>
</dbReference>
<reference evidence="2 3" key="1">
    <citation type="journal article" date="2014" name="Genome Announc.">
        <title>Draft Genome Sequence of Bacteroides reticulotermitis Strain JCM 10512T, Isolated from the Gut of a Termite.</title>
        <authorList>
            <person name="Yuki M."/>
            <person name="Oshima K."/>
            <person name="Suda W."/>
            <person name="Sakamoto M."/>
            <person name="Iida T."/>
            <person name="Hattori M."/>
            <person name="Ohkuma M."/>
        </authorList>
    </citation>
    <scope>NUCLEOTIDE SEQUENCE [LARGE SCALE GENOMIC DNA]</scope>
    <source>
        <strain evidence="2 3">JCM 10512</strain>
    </source>
</reference>
<evidence type="ECO:0000313" key="2">
    <source>
        <dbReference type="EMBL" id="GAE83043.1"/>
    </source>
</evidence>
<dbReference type="EMBL" id="BAIV01000006">
    <property type="protein sequence ID" value="GAE83043.1"/>
    <property type="molecule type" value="Genomic_DNA"/>
</dbReference>
<accession>W4UR00</accession>
<sequence>MAAVKSNNKKDTYRATAVAFMIIGALFLIDKLILSHPSDCLGLWIKTTCCYMPPSVSLYLRMTNPWVLSC</sequence>
<protein>
    <submittedName>
        <fullName evidence="2">Uncharacterized protein</fullName>
    </submittedName>
</protein>
<keyword evidence="1" id="KW-0812">Transmembrane</keyword>
<dbReference type="AlphaFoldDB" id="W4UR00"/>
<organism evidence="2 3">
    <name type="scientific">Bacteroides reticulotermitis JCM 10512</name>
    <dbReference type="NCBI Taxonomy" id="1445607"/>
    <lineage>
        <taxon>Bacteria</taxon>
        <taxon>Pseudomonadati</taxon>
        <taxon>Bacteroidota</taxon>
        <taxon>Bacteroidia</taxon>
        <taxon>Bacteroidales</taxon>
        <taxon>Bacteroidaceae</taxon>
        <taxon>Bacteroides</taxon>
    </lineage>
</organism>
<feature type="transmembrane region" description="Helical" evidence="1">
    <location>
        <begin position="12"/>
        <end position="29"/>
    </location>
</feature>
<dbReference type="STRING" id="1445607.JCM10512_1294"/>
<keyword evidence="1" id="KW-0472">Membrane</keyword>
<keyword evidence="3" id="KW-1185">Reference proteome</keyword>
<keyword evidence="1" id="KW-1133">Transmembrane helix</keyword>
<name>W4UR00_9BACE</name>
<comment type="caution">
    <text evidence="2">The sequence shown here is derived from an EMBL/GenBank/DDBJ whole genome shotgun (WGS) entry which is preliminary data.</text>
</comment>
<evidence type="ECO:0000313" key="3">
    <source>
        <dbReference type="Proteomes" id="UP000019131"/>
    </source>
</evidence>
<proteinExistence type="predicted"/>
<evidence type="ECO:0000256" key="1">
    <source>
        <dbReference type="SAM" id="Phobius"/>
    </source>
</evidence>
<gene>
    <name evidence="2" type="ORF">JCM10512_1294</name>
</gene>